<dbReference type="Proteomes" id="UP000242450">
    <property type="component" value="Chromosome 5"/>
</dbReference>
<dbReference type="SUPFAM" id="SSF52540">
    <property type="entry name" value="P-loop containing nucleoside triphosphate hydrolases"/>
    <property type="match status" value="1"/>
</dbReference>
<dbReference type="GO" id="GO:0005524">
    <property type="term" value="F:ATP binding"/>
    <property type="evidence" value="ECO:0007669"/>
    <property type="project" value="UniProtKB-UniRule"/>
</dbReference>
<dbReference type="OrthoDB" id="8182952at2759"/>
<evidence type="ECO:0000256" key="6">
    <source>
        <dbReference type="ARBA" id="ARBA00023203"/>
    </source>
</evidence>
<dbReference type="GO" id="GO:0003774">
    <property type="term" value="F:cytoskeletal motor activity"/>
    <property type="evidence" value="ECO:0007669"/>
    <property type="project" value="UniProtKB-UniRule"/>
</dbReference>
<comment type="caution">
    <text evidence="10">The sequence shown here is derived from an EMBL/GenBank/DDBJ whole genome shotgun (WGS) entry which is preliminary data.</text>
</comment>
<evidence type="ECO:0000256" key="4">
    <source>
        <dbReference type="ARBA" id="ARBA00023123"/>
    </source>
</evidence>
<feature type="binding site" evidence="7">
    <location>
        <begin position="105"/>
        <end position="112"/>
    </location>
    <ligand>
        <name>ATP</name>
        <dbReference type="ChEBI" id="CHEBI:30616"/>
    </ligand>
</feature>
<dbReference type="AlphaFoldDB" id="A0A212D6T1"/>
<dbReference type="InterPro" id="IPR027417">
    <property type="entry name" value="P-loop_NTPase"/>
</dbReference>
<keyword evidence="6 7" id="KW-0009">Actin-binding</keyword>
<proteinExistence type="inferred from homology"/>
<evidence type="ECO:0000256" key="1">
    <source>
        <dbReference type="ARBA" id="ARBA00008314"/>
    </source>
</evidence>
<feature type="domain" description="Myosin motor" evidence="9">
    <location>
        <begin position="1"/>
        <end position="411"/>
    </location>
</feature>
<keyword evidence="4 7" id="KW-0518">Myosin</keyword>
<dbReference type="PANTHER" id="PTHR22692:SF16">
    <property type="entry name" value="MYOSIN XVB"/>
    <property type="match status" value="1"/>
</dbReference>
<evidence type="ECO:0000313" key="11">
    <source>
        <dbReference type="Proteomes" id="UP000242450"/>
    </source>
</evidence>
<comment type="caution">
    <text evidence="7">Lacks conserved residue(s) required for the propagation of feature annotation.</text>
</comment>
<dbReference type="InterPro" id="IPR001609">
    <property type="entry name" value="Myosin_head_motor_dom-like"/>
</dbReference>
<evidence type="ECO:0000256" key="3">
    <source>
        <dbReference type="ARBA" id="ARBA00022840"/>
    </source>
</evidence>
<evidence type="ECO:0000256" key="7">
    <source>
        <dbReference type="PROSITE-ProRule" id="PRU00782"/>
    </source>
</evidence>
<comment type="similarity">
    <text evidence="1 7">Belongs to the TRAFAC class myosin-kinesin ATPase superfamily. Myosin family.</text>
</comment>
<evidence type="ECO:0000256" key="8">
    <source>
        <dbReference type="SAM" id="MobiDB-lite"/>
    </source>
</evidence>
<evidence type="ECO:0000256" key="2">
    <source>
        <dbReference type="ARBA" id="ARBA00022741"/>
    </source>
</evidence>
<evidence type="ECO:0000259" key="9">
    <source>
        <dbReference type="PROSITE" id="PS51456"/>
    </source>
</evidence>
<dbReference type="Gene3D" id="1.20.120.720">
    <property type="entry name" value="Myosin VI head, motor domain, U50 subdomain"/>
    <property type="match status" value="1"/>
</dbReference>
<dbReference type="EMBL" id="MKHE01000005">
    <property type="protein sequence ID" value="OWK13902.1"/>
    <property type="molecule type" value="Genomic_DNA"/>
</dbReference>
<dbReference type="FunFam" id="1.10.10.820:FF:000001">
    <property type="entry name" value="Myosin heavy chain"/>
    <property type="match status" value="1"/>
</dbReference>
<sequence length="411" mass="44462">MLLCLKKRFHLGRIYVRGTQEGVTFGGPLLLALNPRRTLPLFSPEVLASYRPGKTPNTTPYVNLPHQASAPAWWPDPSRHIFAVVASAYSLSESTGQATCILLGGHSGSGKTEAAKKMVQFLHSLEREQTRQRGCRAQAERSFHVFYELLAGLDPMEREQLSLQGPETYYYLNQGRTCRLQDKDDAQDFTGLVKALQALGLCAEELTAVWAVLASVLQLGNICFSSSEVSFRRGAGSAVWLVCIIRAARESQEVAAVSSWAEIHAAARLLRVPPERLEGAVTRRVTVSLGVLGKGVLSRPPKGSGSPGVGLGPGEPTAHSPPSGDALWPGLKIPARGKRRRCQVALGAGESREQAWPLLHGAHSPRPQGHPGQGPIRTALRLASEEGQRAAGVPRGGRQHGYRHCRGCLRL</sequence>
<keyword evidence="5 7" id="KW-0505">Motor protein</keyword>
<dbReference type="GO" id="GO:0003779">
    <property type="term" value="F:actin binding"/>
    <property type="evidence" value="ECO:0007669"/>
    <property type="project" value="UniProtKB-KW"/>
</dbReference>
<dbReference type="InterPro" id="IPR051567">
    <property type="entry name" value="Unconventional_Myosin_ATPase"/>
</dbReference>
<organism evidence="10 11">
    <name type="scientific">Cervus elaphus hippelaphus</name>
    <name type="common">European red deer</name>
    <dbReference type="NCBI Taxonomy" id="46360"/>
    <lineage>
        <taxon>Eukaryota</taxon>
        <taxon>Metazoa</taxon>
        <taxon>Chordata</taxon>
        <taxon>Craniata</taxon>
        <taxon>Vertebrata</taxon>
        <taxon>Euteleostomi</taxon>
        <taxon>Mammalia</taxon>
        <taxon>Eutheria</taxon>
        <taxon>Laurasiatheria</taxon>
        <taxon>Artiodactyla</taxon>
        <taxon>Ruminantia</taxon>
        <taxon>Pecora</taxon>
        <taxon>Cervidae</taxon>
        <taxon>Cervinae</taxon>
        <taxon>Cervus</taxon>
    </lineage>
</organism>
<dbReference type="PROSITE" id="PS51456">
    <property type="entry name" value="MYOSIN_MOTOR"/>
    <property type="match status" value="1"/>
</dbReference>
<dbReference type="Pfam" id="PF00063">
    <property type="entry name" value="Myosin_head"/>
    <property type="match status" value="2"/>
</dbReference>
<dbReference type="SMART" id="SM00242">
    <property type="entry name" value="MYSc"/>
    <property type="match status" value="1"/>
</dbReference>
<protein>
    <recommendedName>
        <fullName evidence="9">Myosin motor domain-containing protein</fullName>
    </recommendedName>
</protein>
<evidence type="ECO:0000313" key="10">
    <source>
        <dbReference type="EMBL" id="OWK13902.1"/>
    </source>
</evidence>
<dbReference type="Gene3D" id="3.40.850.10">
    <property type="entry name" value="Kinesin motor domain"/>
    <property type="match status" value="1"/>
</dbReference>
<dbReference type="PANTHER" id="PTHR22692">
    <property type="entry name" value="MYOSIN VII, XV"/>
    <property type="match status" value="1"/>
</dbReference>
<name>A0A212D6T1_CEREH</name>
<keyword evidence="2 7" id="KW-0547">Nucleotide-binding</keyword>
<keyword evidence="3 7" id="KW-0067">ATP-binding</keyword>
<dbReference type="Gene3D" id="1.10.10.820">
    <property type="match status" value="1"/>
</dbReference>
<accession>A0A212D6T1</accession>
<feature type="region of interest" description="Disordered" evidence="8">
    <location>
        <begin position="298"/>
        <end position="331"/>
    </location>
</feature>
<evidence type="ECO:0000256" key="5">
    <source>
        <dbReference type="ARBA" id="ARBA00023175"/>
    </source>
</evidence>
<dbReference type="GO" id="GO:0016459">
    <property type="term" value="C:myosin complex"/>
    <property type="evidence" value="ECO:0007669"/>
    <property type="project" value="UniProtKB-KW"/>
</dbReference>
<feature type="non-terminal residue" evidence="10">
    <location>
        <position position="411"/>
    </location>
</feature>
<keyword evidence="11" id="KW-1185">Reference proteome</keyword>
<dbReference type="InterPro" id="IPR036961">
    <property type="entry name" value="Kinesin_motor_dom_sf"/>
</dbReference>
<gene>
    <name evidence="10" type="ORF">Celaphus_00001631</name>
</gene>
<reference evidence="10 11" key="1">
    <citation type="journal article" date="2018" name="Mol. Genet. Genomics">
        <title>The red deer Cervus elaphus genome CerEla1.0: sequencing, annotating, genes, and chromosomes.</title>
        <authorList>
            <person name="Bana N.A."/>
            <person name="Nyiri A."/>
            <person name="Nagy J."/>
            <person name="Frank K."/>
            <person name="Nagy T."/>
            <person name="Steger V."/>
            <person name="Schiller M."/>
            <person name="Lakatos P."/>
            <person name="Sugar L."/>
            <person name="Horn P."/>
            <person name="Barta E."/>
            <person name="Orosz L."/>
        </authorList>
    </citation>
    <scope>NUCLEOTIDE SEQUENCE [LARGE SCALE GENOMIC DNA]</scope>
    <source>
        <strain evidence="10">Hungarian</strain>
    </source>
</reference>